<comment type="caution">
    <text evidence="3">The sequence shown here is derived from an EMBL/GenBank/DDBJ whole genome shotgun (WGS) entry which is preliminary data.</text>
</comment>
<sequence>MSISPPGSPKLFARNITAYSDAELDRYLEDNRGIVELEDPENLPETFIQRLRDRAHGQTAKSRPVDLDQVATQLLGIPANDEEPTRSHFRSTVPPQGHGDDLDRDHQRLPETGSDSDSMASRVTQPRGTESEEEELRYEENLHYEREAYKVLVARGVRPVYPASRLEDVARRLARRRPVNDDGPRRTLRSQLVSWEDFLRVQKFARGQSAEDSYRDEIIEGLPAWPKGFGIEMQSGRRRSDYRRKKEEEMDAQRDWQSFKDFQKAHGNDIVIVGGRKWPWATFTLPAQAGEEGRFPPYARAVKARLTRHGFTRPFQLDEDAARQDKLTTWIEYLAYEYWWYELYAPSKRQQQRYEKAWKKLVHSGVLTPSDTEESICSVESGYRDQARVKSAEKAMRSAQSIVALAERAVSDRPDIDRRLEEYRQRILQKARSRLDMAVKEYNTIKKRYDLTLEFAGDTKFYRIKRSDAGRHMSILQWIMEQIPLIEKELKLPDNTAASHSAGGVCRSGQKPDRVDVPANSRGGGSLKRRSDDIVDGEGPSKRLRHAGRKQGLRKTPDPVDTTEPRGWTANREAAGTARSTLLTPPSPASSEGKVRNHHSPLDPARTAVHKPRQTRRFQRRKNDSTLLHPSGSRRVANPANTKPRSQPKGQSERGRLQSTSKGVKTRSGRVIRAPERLGFARLDSSGR</sequence>
<proteinExistence type="predicted"/>
<reference evidence="3 4" key="1">
    <citation type="submission" date="2015-08" db="EMBL/GenBank/DDBJ databases">
        <title>Emmonsia species relationships and genome sequence.</title>
        <authorList>
            <person name="Cuomo C.A."/>
            <person name="Schwartz I.S."/>
            <person name="Kenyon C."/>
            <person name="De Hoog G.S."/>
            <person name="Govender N.P."/>
            <person name="Botha A."/>
            <person name="Moreno L."/>
            <person name="De Vries M."/>
            <person name="Munoz J.F."/>
            <person name="Stielow J.B."/>
        </authorList>
    </citation>
    <scope>NUCLEOTIDE SEQUENCE [LARGE SCALE GENOMIC DNA]</scope>
    <source>
        <strain evidence="3 4">EI222</strain>
    </source>
</reference>
<evidence type="ECO:0000256" key="2">
    <source>
        <dbReference type="SAM" id="MobiDB-lite"/>
    </source>
</evidence>
<evidence type="ECO:0000256" key="1">
    <source>
        <dbReference type="SAM" id="Coils"/>
    </source>
</evidence>
<gene>
    <name evidence="3" type="ORF">ACJ73_00056</name>
</gene>
<feature type="region of interest" description="Disordered" evidence="2">
    <location>
        <begin position="496"/>
        <end position="688"/>
    </location>
</feature>
<feature type="region of interest" description="Disordered" evidence="2">
    <location>
        <begin position="77"/>
        <end position="137"/>
    </location>
</feature>
<name>A0A1J9QJ97_9EURO</name>
<feature type="compositionally biased region" description="Basic residues" evidence="2">
    <location>
        <begin position="608"/>
        <end position="620"/>
    </location>
</feature>
<feature type="compositionally biased region" description="Polar residues" evidence="2">
    <location>
        <begin position="639"/>
        <end position="650"/>
    </location>
</feature>
<dbReference type="Proteomes" id="UP000242791">
    <property type="component" value="Unassembled WGS sequence"/>
</dbReference>
<dbReference type="VEuPathDB" id="FungiDB:ACJ73_00056"/>
<dbReference type="STRING" id="1658174.A0A1J9QJ97"/>
<dbReference type="OrthoDB" id="4188629at2759"/>
<organism evidence="3 4">
    <name type="scientific">Blastomyces percursus</name>
    <dbReference type="NCBI Taxonomy" id="1658174"/>
    <lineage>
        <taxon>Eukaryota</taxon>
        <taxon>Fungi</taxon>
        <taxon>Dikarya</taxon>
        <taxon>Ascomycota</taxon>
        <taxon>Pezizomycotina</taxon>
        <taxon>Eurotiomycetes</taxon>
        <taxon>Eurotiomycetidae</taxon>
        <taxon>Onygenales</taxon>
        <taxon>Ajellomycetaceae</taxon>
        <taxon>Blastomyces</taxon>
    </lineage>
</organism>
<evidence type="ECO:0000313" key="4">
    <source>
        <dbReference type="Proteomes" id="UP000242791"/>
    </source>
</evidence>
<dbReference type="EMBL" id="LGTZ01000003">
    <property type="protein sequence ID" value="OJD28529.1"/>
    <property type="molecule type" value="Genomic_DNA"/>
</dbReference>
<evidence type="ECO:0000313" key="3">
    <source>
        <dbReference type="EMBL" id="OJD28529.1"/>
    </source>
</evidence>
<accession>A0A1J9QJ97</accession>
<keyword evidence="4" id="KW-1185">Reference proteome</keyword>
<feature type="coiled-coil region" evidence="1">
    <location>
        <begin position="389"/>
        <end position="448"/>
    </location>
</feature>
<feature type="compositionally biased region" description="Basic residues" evidence="2">
    <location>
        <begin position="542"/>
        <end position="553"/>
    </location>
</feature>
<keyword evidence="1" id="KW-0175">Coiled coil</keyword>
<feature type="compositionally biased region" description="Polar residues" evidence="2">
    <location>
        <begin position="113"/>
        <end position="128"/>
    </location>
</feature>
<dbReference type="AlphaFoldDB" id="A0A1J9QJ97"/>
<feature type="compositionally biased region" description="Basic and acidic residues" evidence="2">
    <location>
        <begin position="98"/>
        <end position="109"/>
    </location>
</feature>
<protein>
    <submittedName>
        <fullName evidence="3">Uncharacterized protein</fullName>
    </submittedName>
</protein>